<name>A0A918J7Z9_9ACTN</name>
<dbReference type="InterPro" id="IPR036390">
    <property type="entry name" value="WH_DNA-bd_sf"/>
</dbReference>
<dbReference type="Proteomes" id="UP000620224">
    <property type="component" value="Unassembled WGS sequence"/>
</dbReference>
<dbReference type="InterPro" id="IPR036388">
    <property type="entry name" value="WH-like_DNA-bd_sf"/>
</dbReference>
<dbReference type="PROSITE" id="PS50995">
    <property type="entry name" value="HTH_MARR_2"/>
    <property type="match status" value="1"/>
</dbReference>
<dbReference type="PANTHER" id="PTHR33164:SF99">
    <property type="entry name" value="MARR FAMILY REGULATORY PROTEIN"/>
    <property type="match status" value="1"/>
</dbReference>
<keyword evidence="3" id="KW-1185">Reference proteome</keyword>
<evidence type="ECO:0000313" key="3">
    <source>
        <dbReference type="Proteomes" id="UP000620224"/>
    </source>
</evidence>
<dbReference type="GO" id="GO:0006950">
    <property type="term" value="P:response to stress"/>
    <property type="evidence" value="ECO:0007669"/>
    <property type="project" value="TreeGrafter"/>
</dbReference>
<dbReference type="RefSeq" id="WP_190016620.1">
    <property type="nucleotide sequence ID" value="NZ_BMUE01000008.1"/>
</dbReference>
<dbReference type="Pfam" id="PF12802">
    <property type="entry name" value="MarR_2"/>
    <property type="match status" value="1"/>
</dbReference>
<dbReference type="AlphaFoldDB" id="A0A918J7Z9"/>
<dbReference type="GO" id="GO:0003700">
    <property type="term" value="F:DNA-binding transcription factor activity"/>
    <property type="evidence" value="ECO:0007669"/>
    <property type="project" value="InterPro"/>
</dbReference>
<proteinExistence type="predicted"/>
<dbReference type="Gene3D" id="1.10.10.10">
    <property type="entry name" value="Winged helix-like DNA-binding domain superfamily/Winged helix DNA-binding domain"/>
    <property type="match status" value="1"/>
</dbReference>
<gene>
    <name evidence="2" type="ORF">GCM10010503_39480</name>
</gene>
<dbReference type="SMART" id="SM00347">
    <property type="entry name" value="HTH_MARR"/>
    <property type="match status" value="1"/>
</dbReference>
<evidence type="ECO:0000313" key="2">
    <source>
        <dbReference type="EMBL" id="GGW58514.1"/>
    </source>
</evidence>
<dbReference type="PANTHER" id="PTHR33164">
    <property type="entry name" value="TRANSCRIPTIONAL REGULATOR, MARR FAMILY"/>
    <property type="match status" value="1"/>
</dbReference>
<dbReference type="InterPro" id="IPR039422">
    <property type="entry name" value="MarR/SlyA-like"/>
</dbReference>
<evidence type="ECO:0000259" key="1">
    <source>
        <dbReference type="PROSITE" id="PS50995"/>
    </source>
</evidence>
<feature type="domain" description="HTH marR-type" evidence="1">
    <location>
        <begin position="1"/>
        <end position="127"/>
    </location>
</feature>
<organism evidence="2 3">
    <name type="scientific">Streptomyces lucensis JCM 4490</name>
    <dbReference type="NCBI Taxonomy" id="1306176"/>
    <lineage>
        <taxon>Bacteria</taxon>
        <taxon>Bacillati</taxon>
        <taxon>Actinomycetota</taxon>
        <taxon>Actinomycetes</taxon>
        <taxon>Kitasatosporales</taxon>
        <taxon>Streptomycetaceae</taxon>
        <taxon>Streptomyces</taxon>
    </lineage>
</organism>
<reference evidence="2" key="1">
    <citation type="journal article" date="2014" name="Int. J. Syst. Evol. Microbiol.">
        <title>Complete genome sequence of Corynebacterium casei LMG S-19264T (=DSM 44701T), isolated from a smear-ripened cheese.</title>
        <authorList>
            <consortium name="US DOE Joint Genome Institute (JGI-PGF)"/>
            <person name="Walter F."/>
            <person name="Albersmeier A."/>
            <person name="Kalinowski J."/>
            <person name="Ruckert C."/>
        </authorList>
    </citation>
    <scope>NUCLEOTIDE SEQUENCE</scope>
    <source>
        <strain evidence="2">JCM 4490</strain>
    </source>
</reference>
<dbReference type="EMBL" id="BMUE01000008">
    <property type="protein sequence ID" value="GGW58514.1"/>
    <property type="molecule type" value="Genomic_DNA"/>
</dbReference>
<dbReference type="InterPro" id="IPR000835">
    <property type="entry name" value="HTH_MarR-typ"/>
</dbReference>
<accession>A0A918J7Z9</accession>
<dbReference type="SUPFAM" id="SSF46785">
    <property type="entry name" value="Winged helix' DNA-binding domain"/>
    <property type="match status" value="1"/>
</dbReference>
<sequence>MSQLLDTEISRGLRMDIGLSMADYRVLAPLSEAPDHRLRMQDLASRAHWEKSRLSHQVRRMESRRLVRREECATDARGAFAIITPEGLQAVRKAAPLHVARVRRLLVDVLSREQLQALADVCETVVEAPAER</sequence>
<protein>
    <submittedName>
        <fullName evidence="2">MarR family transcriptional regulator</fullName>
    </submittedName>
</protein>
<comment type="caution">
    <text evidence="2">The sequence shown here is derived from an EMBL/GenBank/DDBJ whole genome shotgun (WGS) entry which is preliminary data.</text>
</comment>
<reference evidence="2" key="2">
    <citation type="submission" date="2020-09" db="EMBL/GenBank/DDBJ databases">
        <authorList>
            <person name="Sun Q."/>
            <person name="Ohkuma M."/>
        </authorList>
    </citation>
    <scope>NUCLEOTIDE SEQUENCE</scope>
    <source>
        <strain evidence="2">JCM 4490</strain>
    </source>
</reference>